<evidence type="ECO:0008006" key="4">
    <source>
        <dbReference type="Google" id="ProtNLM"/>
    </source>
</evidence>
<keyword evidence="3" id="KW-1185">Reference proteome</keyword>
<dbReference type="Proteomes" id="UP001197114">
    <property type="component" value="Unassembled WGS sequence"/>
</dbReference>
<organism evidence="2 3">
    <name type="scientific">Streptomyces anatolicus</name>
    <dbReference type="NCBI Taxonomy" id="2675858"/>
    <lineage>
        <taxon>Bacteria</taxon>
        <taxon>Bacillati</taxon>
        <taxon>Actinomycetota</taxon>
        <taxon>Actinomycetes</taxon>
        <taxon>Kitasatosporales</taxon>
        <taxon>Streptomycetaceae</taxon>
        <taxon>Streptomyces</taxon>
    </lineage>
</organism>
<gene>
    <name evidence="2" type="ORF">GKQ77_18260</name>
</gene>
<dbReference type="EMBL" id="WMBF01000192">
    <property type="protein sequence ID" value="MBW5423487.1"/>
    <property type="molecule type" value="Genomic_DNA"/>
</dbReference>
<protein>
    <recommendedName>
        <fullName evidence="4">Secreted protein</fullName>
    </recommendedName>
</protein>
<evidence type="ECO:0000256" key="1">
    <source>
        <dbReference type="SAM" id="MobiDB-lite"/>
    </source>
</evidence>
<proteinExistence type="predicted"/>
<feature type="region of interest" description="Disordered" evidence="1">
    <location>
        <begin position="114"/>
        <end position="136"/>
    </location>
</feature>
<evidence type="ECO:0000313" key="2">
    <source>
        <dbReference type="EMBL" id="MBW5423487.1"/>
    </source>
</evidence>
<name>A0ABS6YQ35_9ACTN</name>
<reference evidence="2 3" key="1">
    <citation type="submission" date="2019-11" db="EMBL/GenBank/DDBJ databases">
        <authorList>
            <person name="Ay H."/>
        </authorList>
    </citation>
    <scope>NUCLEOTIDE SEQUENCE [LARGE SCALE GENOMIC DNA]</scope>
    <source>
        <strain evidence="2 3">BG9H</strain>
    </source>
</reference>
<dbReference type="RefSeq" id="WP_219689903.1">
    <property type="nucleotide sequence ID" value="NZ_WMBF01000192.1"/>
</dbReference>
<accession>A0ABS6YQ35</accession>
<evidence type="ECO:0000313" key="3">
    <source>
        <dbReference type="Proteomes" id="UP001197114"/>
    </source>
</evidence>
<comment type="caution">
    <text evidence="2">The sequence shown here is derived from an EMBL/GenBank/DDBJ whole genome shotgun (WGS) entry which is preliminary data.</text>
</comment>
<sequence>MIGGIAGIAGGTGRRWLVAALTASAVLTSGCTAPVDPDELPGVYRDKETGSEIALDSDGTFSATAVSTDGSSRPGDFSGQWEYVDSSSSDFIMLDIKDGGLREVTGVQLYPSGDGTVEFRTPDEPPSLVLTKTSAP</sequence>